<dbReference type="GO" id="GO:0036064">
    <property type="term" value="C:ciliary basal body"/>
    <property type="evidence" value="ECO:0007669"/>
    <property type="project" value="TreeGrafter"/>
</dbReference>
<dbReference type="InterPro" id="IPR011990">
    <property type="entry name" value="TPR-like_helical_dom_sf"/>
</dbReference>
<dbReference type="PANTHER" id="PTHR14781">
    <property type="entry name" value="INTRAFLAGELLAR TRANSPORT PROTEIN 56"/>
    <property type="match status" value="1"/>
</dbReference>
<comment type="caution">
    <text evidence="7">The sequence shown here is derived from an EMBL/GenBank/DDBJ whole genome shotgun (WGS) entry which is preliminary data.</text>
</comment>
<organism evidence="7 8">
    <name type="scientific">Tribonema minus</name>
    <dbReference type="NCBI Taxonomy" id="303371"/>
    <lineage>
        <taxon>Eukaryota</taxon>
        <taxon>Sar</taxon>
        <taxon>Stramenopiles</taxon>
        <taxon>Ochrophyta</taxon>
        <taxon>PX clade</taxon>
        <taxon>Xanthophyceae</taxon>
        <taxon>Tribonematales</taxon>
        <taxon>Tribonemataceae</taxon>
        <taxon>Tribonema</taxon>
    </lineage>
</organism>
<evidence type="ECO:0000256" key="4">
    <source>
        <dbReference type="ARBA" id="ARBA00022803"/>
    </source>
</evidence>
<dbReference type="GO" id="GO:0030992">
    <property type="term" value="C:intraciliary transport particle B"/>
    <property type="evidence" value="ECO:0007669"/>
    <property type="project" value="TreeGrafter"/>
</dbReference>
<protein>
    <recommendedName>
        <fullName evidence="9">Intraflagellar transport protein 56</fullName>
    </recommendedName>
</protein>
<dbReference type="OrthoDB" id="95390at2759"/>
<dbReference type="GO" id="GO:0035735">
    <property type="term" value="P:intraciliary transport involved in cilium assembly"/>
    <property type="evidence" value="ECO:0007669"/>
    <property type="project" value="TreeGrafter"/>
</dbReference>
<dbReference type="Proteomes" id="UP000664859">
    <property type="component" value="Unassembled WGS sequence"/>
</dbReference>
<evidence type="ECO:0000256" key="2">
    <source>
        <dbReference type="ARBA" id="ARBA00007834"/>
    </source>
</evidence>
<keyword evidence="8" id="KW-1185">Reference proteome</keyword>
<dbReference type="GO" id="GO:0097546">
    <property type="term" value="C:ciliary base"/>
    <property type="evidence" value="ECO:0007669"/>
    <property type="project" value="TreeGrafter"/>
</dbReference>
<keyword evidence="5" id="KW-0966">Cell projection</keyword>
<feature type="compositionally biased region" description="Low complexity" evidence="6">
    <location>
        <begin position="16"/>
        <end position="27"/>
    </location>
</feature>
<dbReference type="Pfam" id="PF13432">
    <property type="entry name" value="TPR_16"/>
    <property type="match status" value="1"/>
</dbReference>
<keyword evidence="4" id="KW-0802">TPR repeat</keyword>
<keyword evidence="3" id="KW-0677">Repeat</keyword>
<reference evidence="7" key="1">
    <citation type="submission" date="2021-02" db="EMBL/GenBank/DDBJ databases">
        <title>First Annotated Genome of the Yellow-green Alga Tribonema minus.</title>
        <authorList>
            <person name="Mahan K.M."/>
        </authorList>
    </citation>
    <scope>NUCLEOTIDE SEQUENCE</scope>
    <source>
        <strain evidence="7">UTEX B ZZ1240</strain>
    </source>
</reference>
<name>A0A836CHL9_9STRA</name>
<comment type="similarity">
    <text evidence="2">Belongs to the IFT56 family.</text>
</comment>
<dbReference type="PANTHER" id="PTHR14781:SF0">
    <property type="entry name" value="INTRAFLAGELLAR TRANSPORT PROTEIN 56"/>
    <property type="match status" value="1"/>
</dbReference>
<feature type="region of interest" description="Disordered" evidence="6">
    <location>
        <begin position="1"/>
        <end position="29"/>
    </location>
</feature>
<evidence type="ECO:0000256" key="5">
    <source>
        <dbReference type="ARBA" id="ARBA00023273"/>
    </source>
</evidence>
<evidence type="ECO:0008006" key="9">
    <source>
        <dbReference type="Google" id="ProtNLM"/>
    </source>
</evidence>
<evidence type="ECO:0000256" key="1">
    <source>
        <dbReference type="ARBA" id="ARBA00004138"/>
    </source>
</evidence>
<evidence type="ECO:0000313" key="7">
    <source>
        <dbReference type="EMBL" id="KAG5186895.1"/>
    </source>
</evidence>
<dbReference type="FunFam" id="1.25.40.10:FF:001373">
    <property type="entry name" value="Tetratricopeptide repeat domain 26"/>
    <property type="match status" value="1"/>
</dbReference>
<comment type="subcellular location">
    <subcellularLocation>
        <location evidence="1">Cell projection</location>
        <location evidence="1">Cilium</location>
    </subcellularLocation>
</comment>
<evidence type="ECO:0000256" key="3">
    <source>
        <dbReference type="ARBA" id="ARBA00022737"/>
    </source>
</evidence>
<dbReference type="SUPFAM" id="SSF48452">
    <property type="entry name" value="TPR-like"/>
    <property type="match status" value="2"/>
</dbReference>
<gene>
    <name evidence="7" type="ORF">JKP88DRAFT_269588</name>
</gene>
<proteinExistence type="inferred from homology"/>
<sequence>MMINAPTGSKAKARAKAAATAGTAPGKPKVPELSEYVDKRDYTGALALLEFNRRSGDDDNLEDMLLWIGYCAFHVGRYQRALEAYEEVVAIGAGGGDVHLYVACCHYYLQSYDQAEEAASRGPKGPLRTRLLLHIAHKQNDERKLMQQHQELSEKSSEDQLSLAAIHYLRSHFQEATDIYKKLLLENRDNIALNVYVAMCYYKLDYYDVSMEILAVYLQAQPSSAVAINLKACNLFRLYNGKAAETELRVLAEQGRGLQSNDLVRHNMVVFSGGQGALKVLPSLVDFIVEARLNLVIYQLRNNNVQEAYDLIKDLEPSTPQEYILKGVVNATLGQANGSREHLKMAQQYFQLVGASASECDTIPGRQCMASCFFLLKQFEDVNIYLNSVKAYMYNDDDFNWNHGLSLASTGNYKAAEESLLLIQSERYKQDYVFISWLARCYMMNGNPRNAWELYLKMETSNESFNLLQLIANDCYRMGHFLYAAKAFDVLERLDPEPEYWEGKRGACVGVFQLVIAGKASKEDLRDALAMVRNTSNPQVEYMVRVIKKWAKDNGIKIP</sequence>
<dbReference type="EMBL" id="JAFCMP010000101">
    <property type="protein sequence ID" value="KAG5186895.1"/>
    <property type="molecule type" value="Genomic_DNA"/>
</dbReference>
<evidence type="ECO:0000256" key="6">
    <source>
        <dbReference type="SAM" id="MobiDB-lite"/>
    </source>
</evidence>
<dbReference type="GO" id="GO:0035720">
    <property type="term" value="P:intraciliary anterograde transport"/>
    <property type="evidence" value="ECO:0007669"/>
    <property type="project" value="TreeGrafter"/>
</dbReference>
<dbReference type="AlphaFoldDB" id="A0A836CHL9"/>
<dbReference type="InterPro" id="IPR030511">
    <property type="entry name" value="TTC26"/>
</dbReference>
<dbReference type="GO" id="GO:0120170">
    <property type="term" value="F:intraciliary transport particle B binding"/>
    <property type="evidence" value="ECO:0007669"/>
    <property type="project" value="TreeGrafter"/>
</dbReference>
<dbReference type="FunFam" id="1.25.40.10:FF:000372">
    <property type="entry name" value="Tetratricopeptide repeat domain 26"/>
    <property type="match status" value="1"/>
</dbReference>
<evidence type="ECO:0000313" key="8">
    <source>
        <dbReference type="Proteomes" id="UP000664859"/>
    </source>
</evidence>
<accession>A0A836CHL9</accession>
<dbReference type="Gene3D" id="1.25.40.10">
    <property type="entry name" value="Tetratricopeptide repeat domain"/>
    <property type="match status" value="3"/>
</dbReference>